<feature type="transmembrane region" description="Helical" evidence="1">
    <location>
        <begin position="42"/>
        <end position="67"/>
    </location>
</feature>
<protein>
    <recommendedName>
        <fullName evidence="4">Type 4 fimbrial biogenesis protein PilX N-terminal domain-containing protein</fullName>
    </recommendedName>
</protein>
<keyword evidence="1" id="KW-1133">Transmembrane helix</keyword>
<evidence type="ECO:0000256" key="1">
    <source>
        <dbReference type="SAM" id="Phobius"/>
    </source>
</evidence>
<name>A0A1F6C273_9BACT</name>
<keyword evidence="1" id="KW-0812">Transmembrane</keyword>
<organism evidence="2 3">
    <name type="scientific">Candidatus Jorgensenbacteria bacterium RIFCSPLOWO2_12_FULL_42_11</name>
    <dbReference type="NCBI Taxonomy" id="1798473"/>
    <lineage>
        <taxon>Bacteria</taxon>
        <taxon>Candidatus Joergenseniibacteriota</taxon>
    </lineage>
</organism>
<evidence type="ECO:0008006" key="4">
    <source>
        <dbReference type="Google" id="ProtNLM"/>
    </source>
</evidence>
<reference evidence="2 3" key="1">
    <citation type="journal article" date="2016" name="Nat. Commun.">
        <title>Thousands of microbial genomes shed light on interconnected biogeochemical processes in an aquifer system.</title>
        <authorList>
            <person name="Anantharaman K."/>
            <person name="Brown C.T."/>
            <person name="Hug L.A."/>
            <person name="Sharon I."/>
            <person name="Castelle C.J."/>
            <person name="Probst A.J."/>
            <person name="Thomas B.C."/>
            <person name="Singh A."/>
            <person name="Wilkins M.J."/>
            <person name="Karaoz U."/>
            <person name="Brodie E.L."/>
            <person name="Williams K.H."/>
            <person name="Hubbard S.S."/>
            <person name="Banfield J.F."/>
        </authorList>
    </citation>
    <scope>NUCLEOTIDE SEQUENCE [LARGE SCALE GENOMIC DNA]</scope>
</reference>
<evidence type="ECO:0000313" key="3">
    <source>
        <dbReference type="Proteomes" id="UP000176633"/>
    </source>
</evidence>
<comment type="caution">
    <text evidence="2">The sequence shown here is derived from an EMBL/GenBank/DDBJ whole genome shotgun (WGS) entry which is preliminary data.</text>
</comment>
<keyword evidence="1" id="KW-0472">Membrane</keyword>
<sequence>MDFQVKFKILFPYLKSKTKFKISFLNKFIALCYNKNMSKGQVMLLTVLVIGGLLLGASAIAGLMMVYQLRQASDVVNSTKAIFAADTGIEWELYRMFKNSNYAKPVMTNQADFSTTVYGGNTVKSIGSSNRSSRAFEMTLQ</sequence>
<proteinExistence type="predicted"/>
<dbReference type="Proteomes" id="UP000176633">
    <property type="component" value="Unassembled WGS sequence"/>
</dbReference>
<dbReference type="EMBL" id="MFKM01000021">
    <property type="protein sequence ID" value="OGG43178.1"/>
    <property type="molecule type" value="Genomic_DNA"/>
</dbReference>
<evidence type="ECO:0000313" key="2">
    <source>
        <dbReference type="EMBL" id="OGG43178.1"/>
    </source>
</evidence>
<dbReference type="AlphaFoldDB" id="A0A1F6C273"/>
<dbReference type="STRING" id="1798473.A3G50_01325"/>
<gene>
    <name evidence="2" type="ORF">A3G50_01325</name>
</gene>
<accession>A0A1F6C273</accession>